<reference evidence="5 6" key="1">
    <citation type="submission" date="2023-04" db="EMBL/GenBank/DDBJ databases">
        <title>Jannaschia ovalis sp. nov., a marine bacterium isolated from sea tidal flat.</title>
        <authorList>
            <person name="Kwon D.Y."/>
            <person name="Kim J.-J."/>
        </authorList>
    </citation>
    <scope>NUCLEOTIDE SEQUENCE [LARGE SCALE GENOMIC DNA]</scope>
    <source>
        <strain evidence="5 6">GRR-S6-38</strain>
    </source>
</reference>
<dbReference type="InterPro" id="IPR017871">
    <property type="entry name" value="ABC_transporter-like_CS"/>
</dbReference>
<keyword evidence="1" id="KW-0813">Transport</keyword>
<dbReference type="InterPro" id="IPR027417">
    <property type="entry name" value="P-loop_NTPase"/>
</dbReference>
<dbReference type="Pfam" id="PF00005">
    <property type="entry name" value="ABC_tran"/>
    <property type="match status" value="1"/>
</dbReference>
<evidence type="ECO:0000313" key="6">
    <source>
        <dbReference type="Proteomes" id="UP001243420"/>
    </source>
</evidence>
<evidence type="ECO:0000313" key="5">
    <source>
        <dbReference type="EMBL" id="WGH77318.1"/>
    </source>
</evidence>
<evidence type="ECO:0000256" key="1">
    <source>
        <dbReference type="ARBA" id="ARBA00022448"/>
    </source>
</evidence>
<organism evidence="5 6">
    <name type="scientific">Jannaschia ovalis</name>
    <dbReference type="NCBI Taxonomy" id="3038773"/>
    <lineage>
        <taxon>Bacteria</taxon>
        <taxon>Pseudomonadati</taxon>
        <taxon>Pseudomonadota</taxon>
        <taxon>Alphaproteobacteria</taxon>
        <taxon>Rhodobacterales</taxon>
        <taxon>Roseobacteraceae</taxon>
        <taxon>Jannaschia</taxon>
    </lineage>
</organism>
<feature type="domain" description="ABC transporter" evidence="4">
    <location>
        <begin position="6"/>
        <end position="228"/>
    </location>
</feature>
<dbReference type="Gene3D" id="3.40.50.300">
    <property type="entry name" value="P-loop containing nucleotide triphosphate hydrolases"/>
    <property type="match status" value="1"/>
</dbReference>
<keyword evidence="3 5" id="KW-0067">ATP-binding</keyword>
<protein>
    <submittedName>
        <fullName evidence="5">ATP-binding cassette domain-containing protein</fullName>
    </submittedName>
</protein>
<dbReference type="InterPro" id="IPR003439">
    <property type="entry name" value="ABC_transporter-like_ATP-bd"/>
</dbReference>
<keyword evidence="2" id="KW-0547">Nucleotide-binding</keyword>
<dbReference type="PANTHER" id="PTHR43423:SF1">
    <property type="entry name" value="ABC TRANSPORTER I FAMILY MEMBER 17"/>
    <property type="match status" value="1"/>
</dbReference>
<evidence type="ECO:0000256" key="3">
    <source>
        <dbReference type="ARBA" id="ARBA00022840"/>
    </source>
</evidence>
<evidence type="ECO:0000259" key="4">
    <source>
        <dbReference type="PROSITE" id="PS50893"/>
    </source>
</evidence>
<keyword evidence="6" id="KW-1185">Reference proteome</keyword>
<gene>
    <name evidence="5" type="ORF">P8627_09670</name>
</gene>
<dbReference type="PANTHER" id="PTHR43423">
    <property type="entry name" value="ABC TRANSPORTER I FAMILY MEMBER 17"/>
    <property type="match status" value="1"/>
</dbReference>
<dbReference type="PROSITE" id="PS00211">
    <property type="entry name" value="ABC_TRANSPORTER_1"/>
    <property type="match status" value="1"/>
</dbReference>
<dbReference type="SUPFAM" id="SSF52540">
    <property type="entry name" value="P-loop containing nucleoside triphosphate hydrolases"/>
    <property type="match status" value="1"/>
</dbReference>
<dbReference type="InterPro" id="IPR003593">
    <property type="entry name" value="AAA+_ATPase"/>
</dbReference>
<dbReference type="GO" id="GO:0005524">
    <property type="term" value="F:ATP binding"/>
    <property type="evidence" value="ECO:0007669"/>
    <property type="project" value="UniProtKB-KW"/>
</dbReference>
<dbReference type="SMART" id="SM00382">
    <property type="entry name" value="AAA"/>
    <property type="match status" value="1"/>
</dbReference>
<accession>A0ABY8L7G1</accession>
<dbReference type="PROSITE" id="PS50893">
    <property type="entry name" value="ABC_TRANSPORTER_2"/>
    <property type="match status" value="1"/>
</dbReference>
<dbReference type="EMBL" id="CP122537">
    <property type="protein sequence ID" value="WGH77318.1"/>
    <property type="molecule type" value="Genomic_DNA"/>
</dbReference>
<evidence type="ECO:0000256" key="2">
    <source>
        <dbReference type="ARBA" id="ARBA00022741"/>
    </source>
</evidence>
<sequence>MSALPLELRGAGVRRDGRLLVGPVDLRLEGTGVTAVIGPNGSGKSMLLRLMHGLERPVGRVDWALPEAEARARQALVAQRPIVLRRSVRANLAFPLRLAGLSRAASRARAEAQAAAFDLGEQLAQRATSLSGGEAQRLALARALITDPEVLFADEPCAALDGRATRAIEARLARAAATTHVVLATHDMGQARRIATRVVFMLHGRVAEAGPAAAFFAGPRTPQAAAFLKGDIVE</sequence>
<proteinExistence type="predicted"/>
<dbReference type="Proteomes" id="UP001243420">
    <property type="component" value="Chromosome"/>
</dbReference>
<name>A0ABY8L7G1_9RHOB</name>